<sequence>TKERPARTRPASPSPSPGAHGRHCGPEGKSSSRSPDAQPRSWSSSRSPSKSRSRSAEKRTRSASRSPSPKKAAGRDKDAEGRVRQAEAEAARARRRSRSYSPIRKRRRDSPSFMEPRRITRLGLLFPHTGEEGKHNTWIWQVATDYYILSGGSLMTTKVTAVGVEGPTAAHAAPPGPPVPATTVGAARRAGASEPRQTQLGCLLFQGEARSQAPRPWGGLHPHCYTEGPGPAYMDKPDSGAFRGYPPPPPVHLPGPGNKEPLQTQGSPGPSSA</sequence>
<organism evidence="3 4">
    <name type="scientific">Chrysochloris asiatica</name>
    <name type="common">Cape golden mole</name>
    <dbReference type="NCBI Taxonomy" id="185453"/>
    <lineage>
        <taxon>Eukaryota</taxon>
        <taxon>Metazoa</taxon>
        <taxon>Chordata</taxon>
        <taxon>Craniata</taxon>
        <taxon>Vertebrata</taxon>
        <taxon>Euteleostomi</taxon>
        <taxon>Mammalia</taxon>
        <taxon>Eutheria</taxon>
        <taxon>Afrotheria</taxon>
        <taxon>Chrysochloridae</taxon>
        <taxon>Chrysochlorinae</taxon>
        <taxon>Chrysochloris</taxon>
    </lineage>
</organism>
<feature type="compositionally biased region" description="Basic residues" evidence="1">
    <location>
        <begin position="93"/>
        <end position="108"/>
    </location>
</feature>
<keyword evidence="3" id="KW-1185">Reference proteome</keyword>
<accession>A0A9B0X371</accession>
<dbReference type="GeneID" id="102818388"/>
<dbReference type="InterPro" id="IPR052109">
    <property type="entry name" value="SRRM_Domain-Containing"/>
</dbReference>
<gene>
    <name evidence="4" type="primary">LOC102818388</name>
</gene>
<evidence type="ECO:0000256" key="1">
    <source>
        <dbReference type="SAM" id="MobiDB-lite"/>
    </source>
</evidence>
<feature type="non-terminal residue" evidence="4">
    <location>
        <position position="1"/>
    </location>
</feature>
<proteinExistence type="predicted"/>
<protein>
    <submittedName>
        <fullName evidence="4">CLK4-associating serine/arginine rich protein-like</fullName>
    </submittedName>
</protein>
<feature type="compositionally biased region" description="Polar residues" evidence="1">
    <location>
        <begin position="261"/>
        <end position="273"/>
    </location>
</feature>
<feature type="domain" description="Serine/arginine repetitive matrix protein C-terminal" evidence="2">
    <location>
        <begin position="70"/>
        <end position="120"/>
    </location>
</feature>
<feature type="region of interest" description="Disordered" evidence="1">
    <location>
        <begin position="1"/>
        <end position="114"/>
    </location>
</feature>
<dbReference type="Proteomes" id="UP000504623">
    <property type="component" value="Unplaced"/>
</dbReference>
<dbReference type="Pfam" id="PF15230">
    <property type="entry name" value="SRRM_C"/>
    <property type="match status" value="1"/>
</dbReference>
<evidence type="ECO:0000313" key="4">
    <source>
        <dbReference type="RefSeq" id="XP_006878133.1"/>
    </source>
</evidence>
<feature type="compositionally biased region" description="Basic and acidic residues" evidence="1">
    <location>
        <begin position="73"/>
        <end position="92"/>
    </location>
</feature>
<reference evidence="4" key="1">
    <citation type="submission" date="2025-08" db="UniProtKB">
        <authorList>
            <consortium name="RefSeq"/>
        </authorList>
    </citation>
    <scope>IDENTIFICATION</scope>
    <source>
        <tissue evidence="4">Spleen</tissue>
    </source>
</reference>
<feature type="compositionally biased region" description="Low complexity" evidence="1">
    <location>
        <begin position="39"/>
        <end position="50"/>
    </location>
</feature>
<dbReference type="PANTHER" id="PTHR34755:SF2">
    <property type="entry name" value="SERINE_ARGININE REPETITIVE MATRIX PROTEIN 3"/>
    <property type="match status" value="1"/>
</dbReference>
<evidence type="ECO:0000259" key="2">
    <source>
        <dbReference type="Pfam" id="PF15230"/>
    </source>
</evidence>
<dbReference type="InterPro" id="IPR029360">
    <property type="entry name" value="SRRM_C"/>
</dbReference>
<dbReference type="AlphaFoldDB" id="A0A9B0X371"/>
<evidence type="ECO:0000313" key="3">
    <source>
        <dbReference type="Proteomes" id="UP000504623"/>
    </source>
</evidence>
<feature type="region of interest" description="Disordered" evidence="1">
    <location>
        <begin position="212"/>
        <end position="273"/>
    </location>
</feature>
<dbReference type="GO" id="GO:0003729">
    <property type="term" value="F:mRNA binding"/>
    <property type="evidence" value="ECO:0007669"/>
    <property type="project" value="TreeGrafter"/>
</dbReference>
<name>A0A9B0X371_CHRAS</name>
<dbReference type="RefSeq" id="XP_006878133.1">
    <property type="nucleotide sequence ID" value="XM_006878071.1"/>
</dbReference>
<dbReference type="PANTHER" id="PTHR34755">
    <property type="entry name" value="SERINE/ARGININE REPETITIVE MATRIX PROTEIN 3-RELATED"/>
    <property type="match status" value="1"/>
</dbReference>